<dbReference type="Pfam" id="PF12728">
    <property type="entry name" value="HTH_17"/>
    <property type="match status" value="1"/>
</dbReference>
<dbReference type="NCBIfam" id="TIGR01764">
    <property type="entry name" value="excise"/>
    <property type="match status" value="1"/>
</dbReference>
<dbReference type="Proteomes" id="UP000182121">
    <property type="component" value="Unassembled WGS sequence"/>
</dbReference>
<evidence type="ECO:0000313" key="2">
    <source>
        <dbReference type="EMBL" id="SEU01293.1"/>
    </source>
</evidence>
<dbReference type="GO" id="GO:0003677">
    <property type="term" value="F:DNA binding"/>
    <property type="evidence" value="ECO:0007669"/>
    <property type="project" value="InterPro"/>
</dbReference>
<dbReference type="InterPro" id="IPR041657">
    <property type="entry name" value="HTH_17"/>
</dbReference>
<evidence type="ECO:0000259" key="1">
    <source>
        <dbReference type="Pfam" id="PF12728"/>
    </source>
</evidence>
<organism evidence="2 3">
    <name type="scientific">Enterocloster clostridioformis</name>
    <dbReference type="NCBI Taxonomy" id="1531"/>
    <lineage>
        <taxon>Bacteria</taxon>
        <taxon>Bacillati</taxon>
        <taxon>Bacillota</taxon>
        <taxon>Clostridia</taxon>
        <taxon>Lachnospirales</taxon>
        <taxon>Lachnospiraceae</taxon>
        <taxon>Enterocloster</taxon>
    </lineage>
</organism>
<feature type="domain" description="Helix-turn-helix" evidence="1">
    <location>
        <begin position="29"/>
        <end position="78"/>
    </location>
</feature>
<evidence type="ECO:0000313" key="3">
    <source>
        <dbReference type="Proteomes" id="UP000182121"/>
    </source>
</evidence>
<reference evidence="2 3" key="1">
    <citation type="submission" date="2016-10" db="EMBL/GenBank/DDBJ databases">
        <authorList>
            <person name="Varghese N."/>
            <person name="Submissions S."/>
        </authorList>
    </citation>
    <scope>NUCLEOTIDE SEQUENCE [LARGE SCALE GENOMIC DNA]</scope>
    <source>
        <strain evidence="2 3">NLAE-zl-C196</strain>
    </source>
</reference>
<protein>
    <submittedName>
        <fullName evidence="2">Transcriptional regulator, AlpA family</fullName>
    </submittedName>
</protein>
<name>A0A1I0IVC8_9FIRM</name>
<comment type="caution">
    <text evidence="2">The sequence shown here is derived from an EMBL/GenBank/DDBJ whole genome shotgun (WGS) entry which is preliminary data.</text>
</comment>
<dbReference type="InterPro" id="IPR010093">
    <property type="entry name" value="SinI_DNA-bd"/>
</dbReference>
<proteinExistence type="predicted"/>
<dbReference type="RefSeq" id="WP_022364501.1">
    <property type="nucleotide sequence ID" value="NZ_FOIO01000045.1"/>
</dbReference>
<gene>
    <name evidence="2" type="ORF">SAMN05216521_104543</name>
</gene>
<accession>A0A1I0IVC8</accession>
<dbReference type="EMBL" id="FOIO01000045">
    <property type="protein sequence ID" value="SEU01293.1"/>
    <property type="molecule type" value="Genomic_DNA"/>
</dbReference>
<dbReference type="AlphaFoldDB" id="A0A1I0IVC8"/>
<sequence>MFEDRIAALNQANTEKMAMGAMQYDKRTYTVDEIQDILGISRTSAYNLVKKNYFRCVRIGGTIRISKKSFDEWLDQQS</sequence>